<dbReference type="HOGENOM" id="CLU_033641_3_0_1"/>
<dbReference type="Proteomes" id="UP000016933">
    <property type="component" value="Unassembled WGS sequence"/>
</dbReference>
<evidence type="ECO:0000256" key="4">
    <source>
        <dbReference type="ARBA" id="ARBA00011182"/>
    </source>
</evidence>
<dbReference type="Pfam" id="PF03151">
    <property type="entry name" value="TPT"/>
    <property type="match status" value="1"/>
</dbReference>
<evidence type="ECO:0000256" key="8">
    <source>
        <dbReference type="SAM" id="Phobius"/>
    </source>
</evidence>
<feature type="transmembrane region" description="Helical" evidence="8">
    <location>
        <begin position="132"/>
        <end position="150"/>
    </location>
</feature>
<dbReference type="InterPro" id="IPR037185">
    <property type="entry name" value="EmrE-like"/>
</dbReference>
<proteinExistence type="inferred from homology"/>
<dbReference type="OMA" id="VARWMRF"/>
<dbReference type="PANTHER" id="PTHR11132">
    <property type="entry name" value="SOLUTE CARRIER FAMILY 35"/>
    <property type="match status" value="1"/>
</dbReference>
<evidence type="ECO:0000256" key="2">
    <source>
        <dbReference type="ARBA" id="ARBA00004477"/>
    </source>
</evidence>
<keyword evidence="11" id="KW-1185">Reference proteome</keyword>
<reference evidence="11" key="1">
    <citation type="journal article" date="2012" name="PLoS Genet.">
        <title>The genomes of the fungal plant pathogens Cladosporium fulvum and Dothistroma septosporum reveal adaptation to different hosts and lifestyles but also signatures of common ancestry.</title>
        <authorList>
            <person name="de Wit P.J.G.M."/>
            <person name="van der Burgt A."/>
            <person name="Oekmen B."/>
            <person name="Stergiopoulos I."/>
            <person name="Abd-Elsalam K.A."/>
            <person name="Aerts A.L."/>
            <person name="Bahkali A.H."/>
            <person name="Beenen H.G."/>
            <person name="Chettri P."/>
            <person name="Cox M.P."/>
            <person name="Datema E."/>
            <person name="de Vries R.P."/>
            <person name="Dhillon B."/>
            <person name="Ganley A.R."/>
            <person name="Griffiths S.A."/>
            <person name="Guo Y."/>
            <person name="Hamelin R.C."/>
            <person name="Henrissat B."/>
            <person name="Kabir M.S."/>
            <person name="Jashni M.K."/>
            <person name="Kema G."/>
            <person name="Klaubauf S."/>
            <person name="Lapidus A."/>
            <person name="Levasseur A."/>
            <person name="Lindquist E."/>
            <person name="Mehrabi R."/>
            <person name="Ohm R.A."/>
            <person name="Owen T.J."/>
            <person name="Salamov A."/>
            <person name="Schwelm A."/>
            <person name="Schijlen E."/>
            <person name="Sun H."/>
            <person name="van den Burg H.A."/>
            <person name="van Ham R.C.H.J."/>
            <person name="Zhang S."/>
            <person name="Goodwin S.B."/>
            <person name="Grigoriev I.V."/>
            <person name="Collemare J."/>
            <person name="Bradshaw R.E."/>
        </authorList>
    </citation>
    <scope>NUCLEOTIDE SEQUENCE [LARGE SCALE GENOMIC DNA]</scope>
    <source>
        <strain evidence="11">NZE10 / CBS 128990</strain>
    </source>
</reference>
<feature type="transmembrane region" description="Helical" evidence="8">
    <location>
        <begin position="310"/>
        <end position="327"/>
    </location>
</feature>
<evidence type="ECO:0000313" key="10">
    <source>
        <dbReference type="EMBL" id="EME41135.1"/>
    </source>
</evidence>
<feature type="transmembrane region" description="Helical" evidence="8">
    <location>
        <begin position="282"/>
        <end position="304"/>
    </location>
</feature>
<dbReference type="AlphaFoldDB" id="N1PHW2"/>
<protein>
    <recommendedName>
        <fullName evidence="9">Sugar phosphate transporter domain-containing protein</fullName>
    </recommendedName>
</protein>
<comment type="similarity">
    <text evidence="3">Belongs to the TPT transporter family. SLC35D subfamily.</text>
</comment>
<dbReference type="EMBL" id="KB446542">
    <property type="protein sequence ID" value="EME41135.1"/>
    <property type="molecule type" value="Genomic_DNA"/>
</dbReference>
<dbReference type="eggNOG" id="KOG1441">
    <property type="taxonomic scope" value="Eukaryota"/>
</dbReference>
<feature type="domain" description="Sugar phosphate transporter" evidence="9">
    <location>
        <begin position="43"/>
        <end position="326"/>
    </location>
</feature>
<keyword evidence="7 8" id="KW-0472">Membrane</keyword>
<feature type="transmembrane region" description="Helical" evidence="8">
    <location>
        <begin position="255"/>
        <end position="275"/>
    </location>
</feature>
<feature type="transmembrane region" description="Helical" evidence="8">
    <location>
        <begin position="41"/>
        <end position="61"/>
    </location>
</feature>
<keyword evidence="5 8" id="KW-0812">Transmembrane</keyword>
<evidence type="ECO:0000256" key="1">
    <source>
        <dbReference type="ARBA" id="ARBA00003420"/>
    </source>
</evidence>
<gene>
    <name evidence="10" type="ORF">DOTSEDRAFT_64527</name>
</gene>
<name>N1PHW2_DOTSN</name>
<reference evidence="10 11" key="2">
    <citation type="journal article" date="2012" name="PLoS Pathog.">
        <title>Diverse lifestyles and strategies of plant pathogenesis encoded in the genomes of eighteen Dothideomycetes fungi.</title>
        <authorList>
            <person name="Ohm R.A."/>
            <person name="Feau N."/>
            <person name="Henrissat B."/>
            <person name="Schoch C.L."/>
            <person name="Horwitz B.A."/>
            <person name="Barry K.W."/>
            <person name="Condon B.J."/>
            <person name="Copeland A.C."/>
            <person name="Dhillon B."/>
            <person name="Glaser F."/>
            <person name="Hesse C.N."/>
            <person name="Kosti I."/>
            <person name="LaButti K."/>
            <person name="Lindquist E.A."/>
            <person name="Lucas S."/>
            <person name="Salamov A.A."/>
            <person name="Bradshaw R.E."/>
            <person name="Ciuffetti L."/>
            <person name="Hamelin R.C."/>
            <person name="Kema G.H.J."/>
            <person name="Lawrence C."/>
            <person name="Scott J.A."/>
            <person name="Spatafora J.W."/>
            <person name="Turgeon B.G."/>
            <person name="de Wit P.J.G.M."/>
            <person name="Zhong S."/>
            <person name="Goodwin S.B."/>
            <person name="Grigoriev I.V."/>
        </authorList>
    </citation>
    <scope>NUCLEOTIDE SEQUENCE [LARGE SCALE GENOMIC DNA]</scope>
    <source>
        <strain evidence="11">NZE10 / CBS 128990</strain>
    </source>
</reference>
<evidence type="ECO:0000259" key="9">
    <source>
        <dbReference type="Pfam" id="PF03151"/>
    </source>
</evidence>
<organism evidence="10 11">
    <name type="scientific">Dothistroma septosporum (strain NZE10 / CBS 128990)</name>
    <name type="common">Red band needle blight fungus</name>
    <name type="synonym">Mycosphaerella pini</name>
    <dbReference type="NCBI Taxonomy" id="675120"/>
    <lineage>
        <taxon>Eukaryota</taxon>
        <taxon>Fungi</taxon>
        <taxon>Dikarya</taxon>
        <taxon>Ascomycota</taxon>
        <taxon>Pezizomycotina</taxon>
        <taxon>Dothideomycetes</taxon>
        <taxon>Dothideomycetidae</taxon>
        <taxon>Mycosphaerellales</taxon>
        <taxon>Mycosphaerellaceae</taxon>
        <taxon>Dothistroma</taxon>
    </lineage>
</organism>
<comment type="function">
    <text evidence="1">Involved in the import of GDP-mannose from the cytoplasm into the Golgi lumen.</text>
</comment>
<evidence type="ECO:0000256" key="3">
    <source>
        <dbReference type="ARBA" id="ARBA00010425"/>
    </source>
</evidence>
<sequence>MSQHNSVGDKSHDIINTTLKLESQSSANAPHEYNVSGTRKIVALGLYFLLALSLTLSNKVVLQSAPYPWLLTATHATTTTVGCLILHYMGYFRWTRLRARDNLALVAFSCLFTANIATSNLSLGLVSVPFHQVLRSTVPVVTILLYRWVYGRSYSRQTYWTMVPLIGGVGLATFGDYFFTMKGFLLTSFGVFLAAIKSVASNRLMTGSLSLSALEILFRMSPLAAMQSFVCALASGEVHTVQRTFASGQVFTSRYMTVLACNALMAFMLNGMSFYANKVTGALTVSVCANLSQVLTILTSIVLFSVPVSPLHGVGMVIALIGAAWYTKAELDAQREREQIAVKE</sequence>
<evidence type="ECO:0000256" key="5">
    <source>
        <dbReference type="ARBA" id="ARBA00022692"/>
    </source>
</evidence>
<feature type="transmembrane region" description="Helical" evidence="8">
    <location>
        <begin position="67"/>
        <end position="91"/>
    </location>
</feature>
<evidence type="ECO:0000313" key="11">
    <source>
        <dbReference type="Proteomes" id="UP000016933"/>
    </source>
</evidence>
<dbReference type="InterPro" id="IPR050186">
    <property type="entry name" value="TPT_transporter"/>
</dbReference>
<keyword evidence="6 8" id="KW-1133">Transmembrane helix</keyword>
<feature type="transmembrane region" description="Helical" evidence="8">
    <location>
        <begin position="103"/>
        <end position="126"/>
    </location>
</feature>
<evidence type="ECO:0000256" key="6">
    <source>
        <dbReference type="ARBA" id="ARBA00022989"/>
    </source>
</evidence>
<feature type="transmembrane region" description="Helical" evidence="8">
    <location>
        <begin position="159"/>
        <end position="179"/>
    </location>
</feature>
<comment type="subunit">
    <text evidence="4">Homooligomer.</text>
</comment>
<accession>N1PHW2</accession>
<dbReference type="GO" id="GO:0005789">
    <property type="term" value="C:endoplasmic reticulum membrane"/>
    <property type="evidence" value="ECO:0007669"/>
    <property type="project" value="UniProtKB-SubCell"/>
</dbReference>
<dbReference type="SUPFAM" id="SSF103481">
    <property type="entry name" value="Multidrug resistance efflux transporter EmrE"/>
    <property type="match status" value="1"/>
</dbReference>
<dbReference type="InterPro" id="IPR004853">
    <property type="entry name" value="Sugar_P_trans_dom"/>
</dbReference>
<evidence type="ECO:0000256" key="7">
    <source>
        <dbReference type="ARBA" id="ARBA00023136"/>
    </source>
</evidence>
<dbReference type="OrthoDB" id="10261634at2759"/>
<comment type="subcellular location">
    <subcellularLocation>
        <location evidence="2">Endoplasmic reticulum membrane</location>
        <topology evidence="2">Multi-pass membrane protein</topology>
    </subcellularLocation>
</comment>